<dbReference type="PANTHER" id="PTHR47561:SF2">
    <property type="entry name" value="HYPOTHETICAL POLYSACCHARIDE DEACETYLASE (EUROFUNG)"/>
    <property type="match status" value="1"/>
</dbReference>
<dbReference type="SUPFAM" id="SSF51735">
    <property type="entry name" value="NAD(P)-binding Rossmann-fold domains"/>
    <property type="match status" value="1"/>
</dbReference>
<dbReference type="Gene3D" id="3.40.50.720">
    <property type="entry name" value="NAD(P)-binding Rossmann-like Domain"/>
    <property type="match status" value="1"/>
</dbReference>
<dbReference type="InterPro" id="IPR036291">
    <property type="entry name" value="NAD(P)-bd_dom_sf"/>
</dbReference>
<dbReference type="Pfam" id="PF13561">
    <property type="entry name" value="adh_short_C2"/>
    <property type="match status" value="1"/>
</dbReference>
<dbReference type="OrthoDB" id="504708at2759"/>
<dbReference type="FunFam" id="3.40.50.720:FF:000084">
    <property type="entry name" value="Short-chain dehydrogenase reductase"/>
    <property type="match status" value="1"/>
</dbReference>
<evidence type="ECO:0000256" key="1">
    <source>
        <dbReference type="ARBA" id="ARBA00022857"/>
    </source>
</evidence>
<dbReference type="Proteomes" id="UP000799444">
    <property type="component" value="Unassembled WGS sequence"/>
</dbReference>
<organism evidence="3 4">
    <name type="scientific">Polyplosphaeria fusca</name>
    <dbReference type="NCBI Taxonomy" id="682080"/>
    <lineage>
        <taxon>Eukaryota</taxon>
        <taxon>Fungi</taxon>
        <taxon>Dikarya</taxon>
        <taxon>Ascomycota</taxon>
        <taxon>Pezizomycotina</taxon>
        <taxon>Dothideomycetes</taxon>
        <taxon>Pleosporomycetidae</taxon>
        <taxon>Pleosporales</taxon>
        <taxon>Tetraplosphaeriaceae</taxon>
        <taxon>Polyplosphaeria</taxon>
    </lineage>
</organism>
<dbReference type="Gene3D" id="3.20.20.370">
    <property type="entry name" value="Glycoside hydrolase/deacetylase"/>
    <property type="match status" value="1"/>
</dbReference>
<dbReference type="AlphaFoldDB" id="A0A9P4R2D6"/>
<protein>
    <submittedName>
        <fullName evidence="3">Polysaccharide deacetylase family protein-like protein</fullName>
    </submittedName>
</protein>
<keyword evidence="4" id="KW-1185">Reference proteome</keyword>
<proteinExistence type="predicted"/>
<evidence type="ECO:0000313" key="3">
    <source>
        <dbReference type="EMBL" id="KAF2737364.1"/>
    </source>
</evidence>
<dbReference type="CDD" id="cd05233">
    <property type="entry name" value="SDR_c"/>
    <property type="match status" value="1"/>
</dbReference>
<keyword evidence="1" id="KW-0521">NADP</keyword>
<evidence type="ECO:0000259" key="2">
    <source>
        <dbReference type="Pfam" id="PF01522"/>
    </source>
</evidence>
<name>A0A9P4R2D6_9PLEO</name>
<dbReference type="InterPro" id="IPR011330">
    <property type="entry name" value="Glyco_hydro/deAcase_b/a-brl"/>
</dbReference>
<evidence type="ECO:0000313" key="4">
    <source>
        <dbReference type="Proteomes" id="UP000799444"/>
    </source>
</evidence>
<dbReference type="GO" id="GO:0005975">
    <property type="term" value="P:carbohydrate metabolic process"/>
    <property type="evidence" value="ECO:0007669"/>
    <property type="project" value="InterPro"/>
</dbReference>
<dbReference type="EMBL" id="ML996117">
    <property type="protein sequence ID" value="KAF2737364.1"/>
    <property type="molecule type" value="Genomic_DNA"/>
</dbReference>
<dbReference type="GO" id="GO:0016810">
    <property type="term" value="F:hydrolase activity, acting on carbon-nitrogen (but not peptide) bonds"/>
    <property type="evidence" value="ECO:0007669"/>
    <property type="project" value="InterPro"/>
</dbReference>
<feature type="domain" description="NodB homology" evidence="2">
    <location>
        <begin position="349"/>
        <end position="451"/>
    </location>
</feature>
<sequence>MSFLQLENLHVFVTGAAGGIGSAIVDEFLTRGCKVSAQDKRSFQISFTNEKLFHIQGDISDEHAISSAIADAVSHFGPINILCANAGITDESNSYPIWDMPIDLWEKTYSTNVRGTFLTIKHFLKSVEKAQVERSIELENVAVVVTGSECGVFGQAGHSEYASGKAGLQYGLVRSVKNEIVRLNRKARINAVAPGWVNTPLIEGRLDDPKEMYLEAEATVPLRKIAEPEDVARAAAFLASHRAAGHISGQCLSVDGGMEGRVVWNEEDARKITTFTEFAAPEIRISKEHSASKVEAIPPRISQMVTRPTIKILLSVDFDAVSGWLGTGQHPDNNLADYSTGFFSAYVGVPRLLKLFKKHGIQDRVTWFVPMHSAESFPEEFKSIVESGCEIGLHGYCHEGAPQLTTIQEREVLEHCIKLCTSLTGQRPIGYRAPLYQLRESTISLLEEHGFLYDSSLTHHDSKPYYLPNLPPIQAPKYEPQASATEWMKPLPQPSPPTPKTLVEIPGNWYAEDMTPLQYWPHTPNSQGYVDVRVIEQMWKDKFEWIRTEVEDLGVNETMVFPLVLHPDTSGMAHVIGMIERVIVWLKGWGGEVEFETFGNVAEEWKGRNAV</sequence>
<dbReference type="PANTHER" id="PTHR47561">
    <property type="entry name" value="POLYSACCHARIDE DEACETYLASE FAMILY PROTEIN (AFU_ORTHOLOGUE AFUA_6G05030)"/>
    <property type="match status" value="1"/>
</dbReference>
<accession>A0A9P4R2D6</accession>
<comment type="caution">
    <text evidence="3">The sequence shown here is derived from an EMBL/GenBank/DDBJ whole genome shotgun (WGS) entry which is preliminary data.</text>
</comment>
<dbReference type="Pfam" id="PF01522">
    <property type="entry name" value="Polysacc_deac_1"/>
    <property type="match status" value="1"/>
</dbReference>
<dbReference type="InterPro" id="IPR002509">
    <property type="entry name" value="NODB_dom"/>
</dbReference>
<dbReference type="InterPro" id="IPR037950">
    <property type="entry name" value="PgdA-like"/>
</dbReference>
<dbReference type="PRINTS" id="PR00081">
    <property type="entry name" value="GDHRDH"/>
</dbReference>
<dbReference type="SUPFAM" id="SSF88713">
    <property type="entry name" value="Glycoside hydrolase/deacetylase"/>
    <property type="match status" value="1"/>
</dbReference>
<dbReference type="InterPro" id="IPR002347">
    <property type="entry name" value="SDR_fam"/>
</dbReference>
<gene>
    <name evidence="3" type="ORF">EJ04DRAFT_593716</name>
</gene>
<reference evidence="3" key="1">
    <citation type="journal article" date="2020" name="Stud. Mycol.">
        <title>101 Dothideomycetes genomes: a test case for predicting lifestyles and emergence of pathogens.</title>
        <authorList>
            <person name="Haridas S."/>
            <person name="Albert R."/>
            <person name="Binder M."/>
            <person name="Bloem J."/>
            <person name="Labutti K."/>
            <person name="Salamov A."/>
            <person name="Andreopoulos B."/>
            <person name="Baker S."/>
            <person name="Barry K."/>
            <person name="Bills G."/>
            <person name="Bluhm B."/>
            <person name="Cannon C."/>
            <person name="Castanera R."/>
            <person name="Culley D."/>
            <person name="Daum C."/>
            <person name="Ezra D."/>
            <person name="Gonzalez J."/>
            <person name="Henrissat B."/>
            <person name="Kuo A."/>
            <person name="Liang C."/>
            <person name="Lipzen A."/>
            <person name="Lutzoni F."/>
            <person name="Magnuson J."/>
            <person name="Mondo S."/>
            <person name="Nolan M."/>
            <person name="Ohm R."/>
            <person name="Pangilinan J."/>
            <person name="Park H.-J."/>
            <person name="Ramirez L."/>
            <person name="Alfaro M."/>
            <person name="Sun H."/>
            <person name="Tritt A."/>
            <person name="Yoshinaga Y."/>
            <person name="Zwiers L.-H."/>
            <person name="Turgeon B."/>
            <person name="Goodwin S."/>
            <person name="Spatafora J."/>
            <person name="Crous P."/>
            <person name="Grigoriev I."/>
        </authorList>
    </citation>
    <scope>NUCLEOTIDE SEQUENCE</scope>
    <source>
        <strain evidence="3">CBS 125425</strain>
    </source>
</reference>
<dbReference type="CDD" id="cd10938">
    <property type="entry name" value="CE4_HpPgdA_like"/>
    <property type="match status" value="1"/>
</dbReference>